<sequence>MTDQNHCQAVNYFYVWEGKEQEGGIEIPGEILKHTDIARSRVLRAVAEEFSKLGKVVVYQGNVVPSGPARHYDRKKSVDLSVQIDGSEPLELSIFDAGAIVQLLTDKER</sequence>
<reference evidence="1 2" key="1">
    <citation type="submission" date="2018-02" db="EMBL/GenBank/DDBJ databases">
        <authorList>
            <person name="Dubost A."/>
        </authorList>
    </citation>
    <scope>NUCLEOTIDE SEQUENCE [LARGE SCALE GENOMIC DNA]</scope>
    <source>
        <strain evidence="2">JV551A3</strain>
    </source>
</reference>
<evidence type="ECO:0000313" key="1">
    <source>
        <dbReference type="EMBL" id="SPO62778.1"/>
    </source>
</evidence>
<name>A0AAQ1PCL2_9PSED</name>
<dbReference type="AlphaFoldDB" id="A0AAQ1PCL2"/>
<dbReference type="Proteomes" id="UP000294335">
    <property type="component" value="Unassembled WGS sequence"/>
</dbReference>
<protein>
    <submittedName>
        <fullName evidence="1">Uncharacterized protein</fullName>
    </submittedName>
</protein>
<dbReference type="RefSeq" id="WP_133974317.1">
    <property type="nucleotide sequence ID" value="NZ_OPYN01000184.1"/>
</dbReference>
<proteinExistence type="predicted"/>
<evidence type="ECO:0000313" key="2">
    <source>
        <dbReference type="Proteomes" id="UP000294335"/>
    </source>
</evidence>
<gene>
    <name evidence="1" type="ORF">JV551A3_V1_1840072</name>
</gene>
<organism evidence="1 2">
    <name type="scientific">Pseudomonas inefficax</name>
    <dbReference type="NCBI Taxonomy" id="2078786"/>
    <lineage>
        <taxon>Bacteria</taxon>
        <taxon>Pseudomonadati</taxon>
        <taxon>Pseudomonadota</taxon>
        <taxon>Gammaproteobacteria</taxon>
        <taxon>Pseudomonadales</taxon>
        <taxon>Pseudomonadaceae</taxon>
        <taxon>Pseudomonas</taxon>
    </lineage>
</organism>
<dbReference type="EMBL" id="OPYN01000184">
    <property type="protein sequence ID" value="SPO62778.1"/>
    <property type="molecule type" value="Genomic_DNA"/>
</dbReference>
<comment type="caution">
    <text evidence="1">The sequence shown here is derived from an EMBL/GenBank/DDBJ whole genome shotgun (WGS) entry which is preliminary data.</text>
</comment>
<keyword evidence="2" id="KW-1185">Reference proteome</keyword>
<accession>A0AAQ1PCL2</accession>